<feature type="binding site" evidence="7">
    <location>
        <position position="377"/>
    </location>
    <ligand>
        <name>phosphoenolpyruvate</name>
        <dbReference type="ChEBI" id="CHEBI:58702"/>
    </ligand>
</feature>
<evidence type="ECO:0000259" key="8">
    <source>
        <dbReference type="Pfam" id="PF00275"/>
    </source>
</evidence>
<proteinExistence type="inferred from homology"/>
<feature type="binding site" evidence="7">
    <location>
        <position position="173"/>
    </location>
    <ligand>
        <name>3-phosphoshikimate</name>
        <dbReference type="ChEBI" id="CHEBI:145989"/>
    </ligand>
</feature>
<dbReference type="GO" id="GO:0009073">
    <property type="term" value="P:aromatic amino acid family biosynthetic process"/>
    <property type="evidence" value="ECO:0007669"/>
    <property type="project" value="UniProtKB-KW"/>
</dbReference>
<comment type="function">
    <text evidence="7">Catalyzes the transfer of the enolpyruvyl moiety of phosphoenolpyruvate (PEP) to the 5-hydroxyl of shikimate-3-phosphate (S3P) to produce enolpyruvyl shikimate-3-phosphate and inorganic phosphate.</text>
</comment>
<feature type="binding site" evidence="7">
    <location>
        <position position="402"/>
    </location>
    <ligand>
        <name>phosphoenolpyruvate</name>
        <dbReference type="ChEBI" id="CHEBI:58702"/>
    </ligand>
</feature>
<dbReference type="UniPathway" id="UPA00053">
    <property type="reaction ID" value="UER00089"/>
</dbReference>
<accession>A0A6S6SMJ9</accession>
<reference evidence="9" key="1">
    <citation type="submission" date="2020-01" db="EMBL/GenBank/DDBJ databases">
        <authorList>
            <person name="Meier V. D."/>
            <person name="Meier V D."/>
        </authorList>
    </citation>
    <scope>NUCLEOTIDE SEQUENCE</scope>
    <source>
        <strain evidence="9">HLG_WM_MAG_09</strain>
    </source>
</reference>
<evidence type="ECO:0000256" key="6">
    <source>
        <dbReference type="ARBA" id="ARBA00044633"/>
    </source>
</evidence>
<dbReference type="PANTHER" id="PTHR21090:SF5">
    <property type="entry name" value="PENTAFUNCTIONAL AROM POLYPEPTIDE"/>
    <property type="match status" value="1"/>
</dbReference>
<sequence length="421" mass="44701">MSYLESKAVRITPHSAPLNGKVVLPGSKSITNRALLLAGLASGESRLTGALSSDDTKFMAEALRQLGVEVTQVSGTEFLVKGKGSLQPSSEPLFLGNAGTATRFLTAAALLINGQTVVDGDEHMRKRPISGLTDTLREMGVSVVDTNGCPPVTLTGNGVFPQQNVIVDGSLSSQYISAILMASAVNDQPITISLKDPNIDARGYIDITLAVMERFGAKISEETNGVWQVEATGYQAQDYAVEPDASAATYHWVAEQLTKGSIDLGVDPNTLTQPDAKAYAVMQLFPDMPAEIDGSQMQDAIPALAVLAAFNNTPVKFTHIANLRVKECDRINALATELNKIQAGLAEEEPSGLLVNADPELAGKHLPTDIHTYADHRIAMSFALVGLLVDGINILDPGCVAKTYPEYWADLEALGVELSGV</sequence>
<dbReference type="InterPro" id="IPR036968">
    <property type="entry name" value="Enolpyruvate_Tfrase_sf"/>
</dbReference>
<feature type="domain" description="Enolpyruvate transferase" evidence="8">
    <location>
        <begin position="15"/>
        <end position="411"/>
    </location>
</feature>
<keyword evidence="7" id="KW-0963">Cytoplasm</keyword>
<comment type="similarity">
    <text evidence="2 7">Belongs to the EPSP synthase family.</text>
</comment>
<feature type="binding site" evidence="7">
    <location>
        <position position="299"/>
    </location>
    <ligand>
        <name>3-phosphoshikimate</name>
        <dbReference type="ChEBI" id="CHEBI:145989"/>
    </ligand>
</feature>
<feature type="binding site" evidence="7">
    <location>
        <position position="29"/>
    </location>
    <ligand>
        <name>3-phosphoshikimate</name>
        <dbReference type="ChEBI" id="CHEBI:145989"/>
    </ligand>
</feature>
<comment type="catalytic activity">
    <reaction evidence="6">
        <text>3-phosphoshikimate + phosphoenolpyruvate = 5-O-(1-carboxyvinyl)-3-phosphoshikimate + phosphate</text>
        <dbReference type="Rhea" id="RHEA:21256"/>
        <dbReference type="ChEBI" id="CHEBI:43474"/>
        <dbReference type="ChEBI" id="CHEBI:57701"/>
        <dbReference type="ChEBI" id="CHEBI:58702"/>
        <dbReference type="ChEBI" id="CHEBI:145989"/>
        <dbReference type="EC" id="2.5.1.19"/>
    </reaction>
    <physiologicalReaction direction="left-to-right" evidence="6">
        <dbReference type="Rhea" id="RHEA:21257"/>
    </physiologicalReaction>
</comment>
<dbReference type="SUPFAM" id="SSF55205">
    <property type="entry name" value="EPT/RTPC-like"/>
    <property type="match status" value="1"/>
</dbReference>
<evidence type="ECO:0000256" key="3">
    <source>
        <dbReference type="ARBA" id="ARBA00022605"/>
    </source>
</evidence>
<organism evidence="9">
    <name type="scientific">uncultured Thiotrichaceae bacterium</name>
    <dbReference type="NCBI Taxonomy" id="298394"/>
    <lineage>
        <taxon>Bacteria</taxon>
        <taxon>Pseudomonadati</taxon>
        <taxon>Pseudomonadota</taxon>
        <taxon>Gammaproteobacteria</taxon>
        <taxon>Thiotrichales</taxon>
        <taxon>Thiotrichaceae</taxon>
        <taxon>environmental samples</taxon>
    </lineage>
</organism>
<evidence type="ECO:0000256" key="2">
    <source>
        <dbReference type="ARBA" id="ARBA00009948"/>
    </source>
</evidence>
<dbReference type="CDD" id="cd01556">
    <property type="entry name" value="EPSP_synthase"/>
    <property type="match status" value="1"/>
</dbReference>
<feature type="active site" description="Proton acceptor" evidence="7">
    <location>
        <position position="299"/>
    </location>
</feature>
<dbReference type="GO" id="GO:0003866">
    <property type="term" value="F:3-phosphoshikimate 1-carboxyvinyltransferase activity"/>
    <property type="evidence" value="ECO:0007669"/>
    <property type="project" value="UniProtKB-UniRule"/>
</dbReference>
<dbReference type="GO" id="GO:0005737">
    <property type="term" value="C:cytoplasm"/>
    <property type="evidence" value="ECO:0007669"/>
    <property type="project" value="UniProtKB-SubCell"/>
</dbReference>
<feature type="binding site" evidence="7">
    <location>
        <position position="174"/>
    </location>
    <ligand>
        <name>phosphoenolpyruvate</name>
        <dbReference type="ChEBI" id="CHEBI:58702"/>
    </ligand>
</feature>
<dbReference type="InterPro" id="IPR023193">
    <property type="entry name" value="EPSP_synthase_CS"/>
</dbReference>
<dbReference type="EC" id="2.5.1.19" evidence="7"/>
<feature type="binding site" evidence="7">
    <location>
        <position position="127"/>
    </location>
    <ligand>
        <name>phosphoenolpyruvate</name>
        <dbReference type="ChEBI" id="CHEBI:58702"/>
    </ligand>
</feature>
<dbReference type="HAMAP" id="MF_00210">
    <property type="entry name" value="EPSP_synth"/>
    <property type="match status" value="1"/>
</dbReference>
<keyword evidence="5 7" id="KW-0057">Aromatic amino acid biosynthesis</keyword>
<dbReference type="InterPro" id="IPR001986">
    <property type="entry name" value="Enolpyruvate_Tfrase_dom"/>
</dbReference>
<feature type="binding site" evidence="7">
    <location>
        <position position="172"/>
    </location>
    <ligand>
        <name>3-phosphoshikimate</name>
        <dbReference type="ChEBI" id="CHEBI:145989"/>
    </ligand>
</feature>
<comment type="caution">
    <text evidence="7">Lacks conserved residue(s) required for the propagation of feature annotation.</text>
</comment>
<comment type="pathway">
    <text evidence="1 7">Metabolic intermediate biosynthesis; chorismate biosynthesis; chorismate from D-erythrose 4-phosphate and phosphoenolpyruvate: step 6/7.</text>
</comment>
<dbReference type="InterPro" id="IPR006264">
    <property type="entry name" value="EPSP_synthase"/>
</dbReference>
<dbReference type="InterPro" id="IPR013792">
    <property type="entry name" value="RNA3'P_cycl/enolpyr_Trfase_a/b"/>
</dbReference>
<feature type="binding site" evidence="7">
    <location>
        <position position="99"/>
    </location>
    <ligand>
        <name>phosphoenolpyruvate</name>
        <dbReference type="ChEBI" id="CHEBI:58702"/>
    </ligand>
</feature>
<evidence type="ECO:0000256" key="7">
    <source>
        <dbReference type="HAMAP-Rule" id="MF_00210"/>
    </source>
</evidence>
<protein>
    <recommendedName>
        <fullName evidence="7">3-phosphoshikimate 1-carboxyvinyltransferase</fullName>
        <ecNumber evidence="7">2.5.1.19</ecNumber>
    </recommendedName>
    <alternativeName>
        <fullName evidence="7">5-enolpyruvylshikimate-3-phosphate synthase</fullName>
        <shortName evidence="7">EPSP synthase</shortName>
        <shortName evidence="7">EPSPS</shortName>
    </alternativeName>
</protein>
<feature type="binding site" evidence="7">
    <location>
        <position position="174"/>
    </location>
    <ligand>
        <name>3-phosphoshikimate</name>
        <dbReference type="ChEBI" id="CHEBI:145989"/>
    </ligand>
</feature>
<evidence type="ECO:0000313" key="9">
    <source>
        <dbReference type="EMBL" id="CAA6807419.1"/>
    </source>
</evidence>
<dbReference type="AlphaFoldDB" id="A0A6S6SMJ9"/>
<feature type="binding site" evidence="7">
    <location>
        <position position="322"/>
    </location>
    <ligand>
        <name>3-phosphoshikimate</name>
        <dbReference type="ChEBI" id="CHEBI:145989"/>
    </ligand>
</feature>
<dbReference type="Pfam" id="PF00275">
    <property type="entry name" value="EPSP_synthase"/>
    <property type="match status" value="1"/>
</dbReference>
<feature type="binding site" evidence="7">
    <location>
        <position position="330"/>
    </location>
    <ligand>
        <name>phosphoenolpyruvate</name>
        <dbReference type="ChEBI" id="CHEBI:58702"/>
    </ligand>
</feature>
<dbReference type="EMBL" id="CACVAT010000105">
    <property type="protein sequence ID" value="CAA6807419.1"/>
    <property type="molecule type" value="Genomic_DNA"/>
</dbReference>
<keyword evidence="3 7" id="KW-0028">Amino-acid biosynthesis</keyword>
<dbReference type="GO" id="GO:0009423">
    <property type="term" value="P:chorismate biosynthetic process"/>
    <property type="evidence" value="ECO:0007669"/>
    <property type="project" value="UniProtKB-UniRule"/>
</dbReference>
<comment type="subunit">
    <text evidence="7">Monomer.</text>
</comment>
<evidence type="ECO:0000256" key="1">
    <source>
        <dbReference type="ARBA" id="ARBA00004811"/>
    </source>
</evidence>
<dbReference type="PANTHER" id="PTHR21090">
    <property type="entry name" value="AROM/DEHYDROQUINATE SYNTHASE"/>
    <property type="match status" value="1"/>
</dbReference>
<evidence type="ECO:0000256" key="5">
    <source>
        <dbReference type="ARBA" id="ARBA00023141"/>
    </source>
</evidence>
<gene>
    <name evidence="7" type="primary">aroA</name>
    <name evidence="9" type="ORF">HELGO_WM11547</name>
</gene>
<name>A0A6S6SMJ9_9GAMM</name>
<keyword evidence="4 7" id="KW-0808">Transferase</keyword>
<dbReference type="PIRSF" id="PIRSF000505">
    <property type="entry name" value="EPSPS"/>
    <property type="match status" value="1"/>
</dbReference>
<dbReference type="Gene3D" id="3.65.10.10">
    <property type="entry name" value="Enolpyruvate transferase domain"/>
    <property type="match status" value="2"/>
</dbReference>
<dbReference type="PROSITE" id="PS00104">
    <property type="entry name" value="EPSP_SYNTHASE_1"/>
    <property type="match status" value="1"/>
</dbReference>
<feature type="binding site" evidence="7">
    <location>
        <position position="33"/>
    </location>
    <ligand>
        <name>3-phosphoshikimate</name>
        <dbReference type="ChEBI" id="CHEBI:145989"/>
    </ligand>
</feature>
<comment type="subcellular location">
    <subcellularLocation>
        <location evidence="7">Cytoplasm</location>
    </subcellularLocation>
</comment>
<feature type="binding site" evidence="7">
    <location>
        <position position="28"/>
    </location>
    <ligand>
        <name>phosphoenolpyruvate</name>
        <dbReference type="ChEBI" id="CHEBI:58702"/>
    </ligand>
</feature>
<evidence type="ECO:0000256" key="4">
    <source>
        <dbReference type="ARBA" id="ARBA00022679"/>
    </source>
</evidence>
<feature type="binding site" evidence="7">
    <location>
        <position position="326"/>
    </location>
    <ligand>
        <name>3-phosphoshikimate</name>
        <dbReference type="ChEBI" id="CHEBI:145989"/>
    </ligand>
</feature>
<dbReference type="GO" id="GO:0008652">
    <property type="term" value="P:amino acid biosynthetic process"/>
    <property type="evidence" value="ECO:0007669"/>
    <property type="project" value="UniProtKB-KW"/>
</dbReference>
<feature type="binding site" evidence="7">
    <location>
        <position position="28"/>
    </location>
    <ligand>
        <name>3-phosphoshikimate</name>
        <dbReference type="ChEBI" id="CHEBI:145989"/>
    </ligand>
</feature>